<dbReference type="STRING" id="596152.DesU5LDRAFT_1581"/>
<evidence type="ECO:0000256" key="4">
    <source>
        <dbReference type="ARBA" id="ARBA00023136"/>
    </source>
</evidence>
<name>I2Q0F8_9BACT</name>
<evidence type="ECO:0000313" key="6">
    <source>
        <dbReference type="EMBL" id="EIG53264.1"/>
    </source>
</evidence>
<dbReference type="PANTHER" id="PTHR43847:SF1">
    <property type="entry name" value="BLL3993 PROTEIN"/>
    <property type="match status" value="1"/>
</dbReference>
<evidence type="ECO:0000256" key="5">
    <source>
        <dbReference type="SAM" id="Phobius"/>
    </source>
</evidence>
<dbReference type="Gene3D" id="1.20.120.1630">
    <property type="match status" value="1"/>
</dbReference>
<protein>
    <recommendedName>
        <fullName evidence="7">Isoprenylcysteine carboxyl methyltransferase (ICMT) family protein</fullName>
    </recommendedName>
</protein>
<dbReference type="InterPro" id="IPR007318">
    <property type="entry name" value="Phopholipid_MeTrfase"/>
</dbReference>
<keyword evidence="4 5" id="KW-0472">Membrane</keyword>
<organism evidence="6">
    <name type="scientific">Desulfovibrio sp. U5L</name>
    <dbReference type="NCBI Taxonomy" id="596152"/>
    <lineage>
        <taxon>Bacteria</taxon>
        <taxon>Pseudomonadati</taxon>
        <taxon>Thermodesulfobacteriota</taxon>
        <taxon>Desulfovibrionia</taxon>
        <taxon>Desulfovibrionales</taxon>
        <taxon>Desulfovibrionaceae</taxon>
        <taxon>Desulfovibrio</taxon>
    </lineage>
</organism>
<dbReference type="OrthoDB" id="5454770at2"/>
<evidence type="ECO:0008006" key="7">
    <source>
        <dbReference type="Google" id="ProtNLM"/>
    </source>
</evidence>
<feature type="transmembrane region" description="Helical" evidence="5">
    <location>
        <begin position="106"/>
        <end position="126"/>
    </location>
</feature>
<feature type="transmembrane region" description="Helical" evidence="5">
    <location>
        <begin position="164"/>
        <end position="189"/>
    </location>
</feature>
<dbReference type="EMBL" id="JH600068">
    <property type="protein sequence ID" value="EIG53264.1"/>
    <property type="molecule type" value="Genomic_DNA"/>
</dbReference>
<feature type="transmembrane region" description="Helical" evidence="5">
    <location>
        <begin position="12"/>
        <end position="30"/>
    </location>
</feature>
<evidence type="ECO:0000256" key="3">
    <source>
        <dbReference type="ARBA" id="ARBA00022989"/>
    </source>
</evidence>
<dbReference type="Pfam" id="PF04191">
    <property type="entry name" value="PEMT"/>
    <property type="match status" value="1"/>
</dbReference>
<dbReference type="HOGENOM" id="CLU_065200_1_2_7"/>
<dbReference type="PANTHER" id="PTHR43847">
    <property type="entry name" value="BLL3993 PROTEIN"/>
    <property type="match status" value="1"/>
</dbReference>
<dbReference type="AlphaFoldDB" id="I2Q0F8"/>
<feature type="transmembrane region" description="Helical" evidence="5">
    <location>
        <begin position="76"/>
        <end position="94"/>
    </location>
</feature>
<keyword evidence="3 5" id="KW-1133">Transmembrane helix</keyword>
<gene>
    <name evidence="6" type="ORF">DesU5LDRAFT_1581</name>
</gene>
<dbReference type="InterPro" id="IPR052527">
    <property type="entry name" value="Metal_cation-efflux_comp"/>
</dbReference>
<feature type="transmembrane region" description="Helical" evidence="5">
    <location>
        <begin position="36"/>
        <end position="55"/>
    </location>
</feature>
<sequence>MANTQTSLYVRTGLALVFMAFLLFVPAGTLAYWQAWVYWLLFGGIAAASIGYFSKRDPALLERRSSMREKEASQKCIMAAFIAAYYGLHAFAGLDRRFGWSTVPTWLVLVADLFFLLSFVLIFFVLRANSFASSTITVEKDQPVITTGPYALVRHPMYAASLPMLIFLPLALGTAWGLFFSALMIGLLVPRLLYEERFLRKNLPGYEAYCRQTRFRLLPGLW</sequence>
<evidence type="ECO:0000256" key="2">
    <source>
        <dbReference type="ARBA" id="ARBA00022692"/>
    </source>
</evidence>
<evidence type="ECO:0000256" key="1">
    <source>
        <dbReference type="ARBA" id="ARBA00004127"/>
    </source>
</evidence>
<dbReference type="GO" id="GO:0012505">
    <property type="term" value="C:endomembrane system"/>
    <property type="evidence" value="ECO:0007669"/>
    <property type="project" value="UniProtKB-SubCell"/>
</dbReference>
<accession>I2Q0F8</accession>
<keyword evidence="2 5" id="KW-0812">Transmembrane</keyword>
<proteinExistence type="predicted"/>
<dbReference type="eggNOG" id="COG2020">
    <property type="taxonomic scope" value="Bacteria"/>
</dbReference>
<reference evidence="6" key="1">
    <citation type="submission" date="2011-11" db="EMBL/GenBank/DDBJ databases">
        <title>Improved High-Quality Draft sequence of Desulfovibrio sp. U5L.</title>
        <authorList>
            <consortium name="US DOE Joint Genome Institute"/>
            <person name="Lucas S."/>
            <person name="Han J."/>
            <person name="Lapidus A."/>
            <person name="Cheng J.-F."/>
            <person name="Goodwin L."/>
            <person name="Pitluck S."/>
            <person name="Peters L."/>
            <person name="Ovchinnikova G."/>
            <person name="Held B."/>
            <person name="Detter J.C."/>
            <person name="Han C."/>
            <person name="Tapia R."/>
            <person name="Land M."/>
            <person name="Hauser L."/>
            <person name="Kyrpides N."/>
            <person name="Ivanova N."/>
            <person name="Pagani I."/>
            <person name="Gabster J."/>
            <person name="Walker C."/>
            <person name="Stolyar S."/>
            <person name="Stahl D."/>
            <person name="Arkin A."/>
            <person name="Dehal P."/>
            <person name="Hazen T."/>
            <person name="Woyke T."/>
        </authorList>
    </citation>
    <scope>NUCLEOTIDE SEQUENCE [LARGE SCALE GENOMIC DNA]</scope>
    <source>
        <strain evidence="6">U5L</strain>
    </source>
</reference>
<comment type="subcellular location">
    <subcellularLocation>
        <location evidence="1">Endomembrane system</location>
        <topology evidence="1">Multi-pass membrane protein</topology>
    </subcellularLocation>
</comment>